<dbReference type="InterPro" id="IPR001245">
    <property type="entry name" value="Ser-Thr/Tyr_kinase_cat_dom"/>
</dbReference>
<accession>M1CES7</accession>
<dbReference type="PANTHER" id="PTHR48006:SF101">
    <property type="entry name" value="PROTEIN KINASE DOMAIN-CONTAINING PROTEIN"/>
    <property type="match status" value="1"/>
</dbReference>
<comment type="subcellular location">
    <subcellularLocation>
        <location evidence="1">Membrane</location>
        <topology evidence="1">Single-pass type I membrane protein</topology>
    </subcellularLocation>
</comment>
<dbReference type="InterPro" id="IPR011009">
    <property type="entry name" value="Kinase-like_dom_sf"/>
</dbReference>
<dbReference type="PaxDb" id="4113-PGSC0003DMT400065908"/>
<dbReference type="OMA" id="MQCLTIN"/>
<proteinExistence type="predicted"/>
<evidence type="ECO:0000313" key="4">
    <source>
        <dbReference type="Proteomes" id="UP000011115"/>
    </source>
</evidence>
<dbReference type="InParanoid" id="M1CES7"/>
<dbReference type="eggNOG" id="ENOG502QUIV">
    <property type="taxonomic scope" value="Eukaryota"/>
</dbReference>
<reference evidence="3" key="2">
    <citation type="submission" date="2015-06" db="UniProtKB">
        <authorList>
            <consortium name="EnsemblPlants"/>
        </authorList>
    </citation>
    <scope>IDENTIFICATION</scope>
    <source>
        <strain evidence="3">DM1-3 516 R44</strain>
    </source>
</reference>
<dbReference type="Proteomes" id="UP000011115">
    <property type="component" value="Unassembled WGS sequence"/>
</dbReference>
<dbReference type="HOGENOM" id="CLU_1996627_0_0_1"/>
<protein>
    <recommendedName>
        <fullName evidence="2">Serine-threonine/tyrosine-protein kinase catalytic domain-containing protein</fullName>
    </recommendedName>
</protein>
<name>M1CES7_SOLTU</name>
<reference evidence="4" key="1">
    <citation type="journal article" date="2011" name="Nature">
        <title>Genome sequence and analysis of the tuber crop potato.</title>
        <authorList>
            <consortium name="The Potato Genome Sequencing Consortium"/>
        </authorList>
    </citation>
    <scope>NUCLEOTIDE SEQUENCE [LARGE SCALE GENOMIC DNA]</scope>
    <source>
        <strain evidence="4">cv. DM1-3 516 R44</strain>
    </source>
</reference>
<evidence type="ECO:0000256" key="1">
    <source>
        <dbReference type="ARBA" id="ARBA00004479"/>
    </source>
</evidence>
<dbReference type="Gramene" id="PGSC0003DMT400065908">
    <property type="protein sequence ID" value="PGSC0003DMT400065908"/>
    <property type="gene ID" value="PGSC0003DMG400025656"/>
</dbReference>
<dbReference type="SUPFAM" id="SSF56112">
    <property type="entry name" value="Protein kinase-like (PK-like)"/>
    <property type="match status" value="1"/>
</dbReference>
<evidence type="ECO:0000259" key="2">
    <source>
        <dbReference type="Pfam" id="PF07714"/>
    </source>
</evidence>
<organism evidence="3 4">
    <name type="scientific">Solanum tuberosum</name>
    <name type="common">Potato</name>
    <dbReference type="NCBI Taxonomy" id="4113"/>
    <lineage>
        <taxon>Eukaryota</taxon>
        <taxon>Viridiplantae</taxon>
        <taxon>Streptophyta</taxon>
        <taxon>Embryophyta</taxon>
        <taxon>Tracheophyta</taxon>
        <taxon>Spermatophyta</taxon>
        <taxon>Magnoliopsida</taxon>
        <taxon>eudicotyledons</taxon>
        <taxon>Gunneridae</taxon>
        <taxon>Pentapetalae</taxon>
        <taxon>asterids</taxon>
        <taxon>lamiids</taxon>
        <taxon>Solanales</taxon>
        <taxon>Solanaceae</taxon>
        <taxon>Solanoideae</taxon>
        <taxon>Solaneae</taxon>
        <taxon>Solanum</taxon>
    </lineage>
</organism>
<dbReference type="PANTHER" id="PTHR48006">
    <property type="entry name" value="LEUCINE-RICH REPEAT-CONTAINING PROTEIN DDB_G0281931-RELATED"/>
    <property type="match status" value="1"/>
</dbReference>
<dbReference type="InterPro" id="IPR051824">
    <property type="entry name" value="LRR_Rcpt-Like_S/T_Kinase"/>
</dbReference>
<dbReference type="GO" id="GO:0004672">
    <property type="term" value="F:protein kinase activity"/>
    <property type="evidence" value="ECO:0007669"/>
    <property type="project" value="InterPro"/>
</dbReference>
<dbReference type="Gene3D" id="1.10.510.10">
    <property type="entry name" value="Transferase(Phosphotransferase) domain 1"/>
    <property type="match status" value="1"/>
</dbReference>
<sequence>MRSVCVRIFGSEEEKRVLYVGYMAPEYALWGCLTYKADVYSFGVLALEIAAGKSNMTYRPNEKFVCLLDWALVLQKQGKLKEVVDATLGSNLNEDEALRMLNVVLLCTSPSPALRPTISAVGNHV</sequence>
<evidence type="ECO:0000313" key="3">
    <source>
        <dbReference type="EnsemblPlants" id="PGSC0003DMT400065908"/>
    </source>
</evidence>
<keyword evidence="4" id="KW-1185">Reference proteome</keyword>
<dbReference type="EnsemblPlants" id="PGSC0003DMT400065908">
    <property type="protein sequence ID" value="PGSC0003DMT400065908"/>
    <property type="gene ID" value="PGSC0003DMG400025656"/>
</dbReference>
<dbReference type="AlphaFoldDB" id="M1CES7"/>
<dbReference type="GO" id="GO:0016020">
    <property type="term" value="C:membrane"/>
    <property type="evidence" value="ECO:0007669"/>
    <property type="project" value="UniProtKB-SubCell"/>
</dbReference>
<feature type="domain" description="Serine-threonine/tyrosine-protein kinase catalytic" evidence="2">
    <location>
        <begin position="13"/>
        <end position="119"/>
    </location>
</feature>
<dbReference type="Pfam" id="PF07714">
    <property type="entry name" value="PK_Tyr_Ser-Thr"/>
    <property type="match status" value="1"/>
</dbReference>